<evidence type="ECO:0000313" key="2">
    <source>
        <dbReference type="Proteomes" id="UP000076727"/>
    </source>
</evidence>
<sequence length="380" mass="43430">MPVTSGVSRLRLSLLSLPEDILLTLPRYLRDLEDFVNLTATCRLLHDLSASTSPRTILHLAVAASRIFFRPDPHFLVAATARQLAKWASHSSTNTTELRAAFRGGMDGLLQLALEHAGLTMRRIRELYEMRFATINPVADLIDKSVGAQWMAIPNFWNTVEDAWTLDVDPSETFFHLVIYGELFAPAFDVFLETGTVPEAADVDSRLEYVKYCIPDWQCYANETLAHDKRLPDGRIDPRRAVKPVGPYAPFAKEKYRNARPDEFTRHTNQIGLKHLLESKRWNPSWVEVRAAVGGDFEQEWKQDLWWAIVMYQGMDGMEMIKPGNLAPWRERLIAWRANIEEMTEKPSKIRVGRQETYVFPDLKTDLAIASSGFVRLRVA</sequence>
<name>A0A165M014_9APHY</name>
<gene>
    <name evidence="1" type="ORF">DAEQUDRAFT_731800</name>
</gene>
<evidence type="ECO:0000313" key="1">
    <source>
        <dbReference type="EMBL" id="KZT65069.1"/>
    </source>
</evidence>
<evidence type="ECO:0008006" key="3">
    <source>
        <dbReference type="Google" id="ProtNLM"/>
    </source>
</evidence>
<proteinExistence type="predicted"/>
<organism evidence="1 2">
    <name type="scientific">Daedalea quercina L-15889</name>
    <dbReference type="NCBI Taxonomy" id="1314783"/>
    <lineage>
        <taxon>Eukaryota</taxon>
        <taxon>Fungi</taxon>
        <taxon>Dikarya</taxon>
        <taxon>Basidiomycota</taxon>
        <taxon>Agaricomycotina</taxon>
        <taxon>Agaricomycetes</taxon>
        <taxon>Polyporales</taxon>
        <taxon>Fomitopsis</taxon>
    </lineage>
</organism>
<keyword evidence="2" id="KW-1185">Reference proteome</keyword>
<reference evidence="1 2" key="1">
    <citation type="journal article" date="2016" name="Mol. Biol. Evol.">
        <title>Comparative Genomics of Early-Diverging Mushroom-Forming Fungi Provides Insights into the Origins of Lignocellulose Decay Capabilities.</title>
        <authorList>
            <person name="Nagy L.G."/>
            <person name="Riley R."/>
            <person name="Tritt A."/>
            <person name="Adam C."/>
            <person name="Daum C."/>
            <person name="Floudas D."/>
            <person name="Sun H."/>
            <person name="Yadav J.S."/>
            <person name="Pangilinan J."/>
            <person name="Larsson K.H."/>
            <person name="Matsuura K."/>
            <person name="Barry K."/>
            <person name="Labutti K."/>
            <person name="Kuo R."/>
            <person name="Ohm R.A."/>
            <person name="Bhattacharya S.S."/>
            <person name="Shirouzu T."/>
            <person name="Yoshinaga Y."/>
            <person name="Martin F.M."/>
            <person name="Grigoriev I.V."/>
            <person name="Hibbett D.S."/>
        </authorList>
    </citation>
    <scope>NUCLEOTIDE SEQUENCE [LARGE SCALE GENOMIC DNA]</scope>
    <source>
        <strain evidence="1 2">L-15889</strain>
    </source>
</reference>
<dbReference type="Proteomes" id="UP000076727">
    <property type="component" value="Unassembled WGS sequence"/>
</dbReference>
<dbReference type="EMBL" id="KV429112">
    <property type="protein sequence ID" value="KZT65069.1"/>
    <property type="molecule type" value="Genomic_DNA"/>
</dbReference>
<accession>A0A165M014</accession>
<protein>
    <recommendedName>
        <fullName evidence="3">F-box domain-containing protein</fullName>
    </recommendedName>
</protein>
<dbReference type="AlphaFoldDB" id="A0A165M014"/>
<dbReference type="STRING" id="1314783.A0A165M014"/>
<dbReference type="OrthoDB" id="2784038at2759"/>